<name>A0A5B6VAP1_9ROSI</name>
<dbReference type="EMBL" id="SMMG02000007">
    <property type="protein sequence ID" value="KAA3466225.1"/>
    <property type="molecule type" value="Genomic_DNA"/>
</dbReference>
<sequence>MLRRKGKAIVGNDPDLIKELFEYFHSGLIRGHSGVHVMRHRLSGLIYWKSLSRDVKMWTRECLTCQKCKADLFASLGLLQPLLILNRAWEAISMDFVEGLPKYKGNNVILLTKYVHFLAFVNPFIALTVARDYMRHIYKLHEALESIVSDDDKIFVRYLHCIVGECPKEWLLWLPLAKWWYNTTYHSAIQTTPYEALYVATVDQSLQNHEQARKL</sequence>
<keyword evidence="1" id="KW-0812">Transmembrane</keyword>
<protein>
    <submittedName>
        <fullName evidence="3">Polyprotein</fullName>
    </submittedName>
</protein>
<keyword evidence="1" id="KW-0472">Membrane</keyword>
<evidence type="ECO:0000256" key="1">
    <source>
        <dbReference type="SAM" id="Phobius"/>
    </source>
</evidence>
<evidence type="ECO:0000313" key="3">
    <source>
        <dbReference type="EMBL" id="KAA3466225.1"/>
    </source>
</evidence>
<dbReference type="Pfam" id="PF17921">
    <property type="entry name" value="Integrase_H2C2"/>
    <property type="match status" value="1"/>
</dbReference>
<dbReference type="InterPro" id="IPR041588">
    <property type="entry name" value="Integrase_H2C2"/>
</dbReference>
<reference evidence="4" key="1">
    <citation type="journal article" date="2019" name="Plant Biotechnol. J.">
        <title>Genome sequencing of the Australian wild diploid species Gossypium australe highlights disease resistance and delayed gland morphogenesis.</title>
        <authorList>
            <person name="Cai Y."/>
            <person name="Cai X."/>
            <person name="Wang Q."/>
            <person name="Wang P."/>
            <person name="Zhang Y."/>
            <person name="Cai C."/>
            <person name="Xu Y."/>
            <person name="Wang K."/>
            <person name="Zhou Z."/>
            <person name="Wang C."/>
            <person name="Geng S."/>
            <person name="Li B."/>
            <person name="Dong Q."/>
            <person name="Hou Y."/>
            <person name="Wang H."/>
            <person name="Ai P."/>
            <person name="Liu Z."/>
            <person name="Yi F."/>
            <person name="Sun M."/>
            <person name="An G."/>
            <person name="Cheng J."/>
            <person name="Zhang Y."/>
            <person name="Shi Q."/>
            <person name="Xie Y."/>
            <person name="Shi X."/>
            <person name="Chang Y."/>
            <person name="Huang F."/>
            <person name="Chen Y."/>
            <person name="Hong S."/>
            <person name="Mi L."/>
            <person name="Sun Q."/>
            <person name="Zhang L."/>
            <person name="Zhou B."/>
            <person name="Peng R."/>
            <person name="Zhang X."/>
            <person name="Liu F."/>
        </authorList>
    </citation>
    <scope>NUCLEOTIDE SEQUENCE [LARGE SCALE GENOMIC DNA]</scope>
    <source>
        <strain evidence="4">cv. PA1801</strain>
    </source>
</reference>
<organism evidence="3 4">
    <name type="scientific">Gossypium australe</name>
    <dbReference type="NCBI Taxonomy" id="47621"/>
    <lineage>
        <taxon>Eukaryota</taxon>
        <taxon>Viridiplantae</taxon>
        <taxon>Streptophyta</taxon>
        <taxon>Embryophyta</taxon>
        <taxon>Tracheophyta</taxon>
        <taxon>Spermatophyta</taxon>
        <taxon>Magnoliopsida</taxon>
        <taxon>eudicotyledons</taxon>
        <taxon>Gunneridae</taxon>
        <taxon>Pentapetalae</taxon>
        <taxon>rosids</taxon>
        <taxon>malvids</taxon>
        <taxon>Malvales</taxon>
        <taxon>Malvaceae</taxon>
        <taxon>Malvoideae</taxon>
        <taxon>Gossypium</taxon>
    </lineage>
</organism>
<gene>
    <name evidence="3" type="ORF">EPI10_001336</name>
</gene>
<accession>A0A5B6VAP1</accession>
<keyword evidence="4" id="KW-1185">Reference proteome</keyword>
<dbReference type="AlphaFoldDB" id="A0A5B6VAP1"/>
<dbReference type="Proteomes" id="UP000325315">
    <property type="component" value="Unassembled WGS sequence"/>
</dbReference>
<comment type="caution">
    <text evidence="3">The sequence shown here is derived from an EMBL/GenBank/DDBJ whole genome shotgun (WGS) entry which is preliminary data.</text>
</comment>
<dbReference type="OrthoDB" id="1744105at2759"/>
<dbReference type="SUPFAM" id="SSF53098">
    <property type="entry name" value="Ribonuclease H-like"/>
    <property type="match status" value="1"/>
</dbReference>
<dbReference type="InterPro" id="IPR012337">
    <property type="entry name" value="RNaseH-like_sf"/>
</dbReference>
<dbReference type="InterPro" id="IPR036397">
    <property type="entry name" value="RNaseH_sf"/>
</dbReference>
<proteinExistence type="predicted"/>
<dbReference type="PANTHER" id="PTHR45835:SF104">
    <property type="entry name" value="PROTEIN NYNRIN-LIKE"/>
    <property type="match status" value="1"/>
</dbReference>
<keyword evidence="1" id="KW-1133">Transmembrane helix</keyword>
<evidence type="ECO:0000259" key="2">
    <source>
        <dbReference type="Pfam" id="PF17921"/>
    </source>
</evidence>
<feature type="transmembrane region" description="Helical" evidence="1">
    <location>
        <begin position="109"/>
        <end position="130"/>
    </location>
</feature>
<dbReference type="PANTHER" id="PTHR45835">
    <property type="entry name" value="YALI0A06105P"/>
    <property type="match status" value="1"/>
</dbReference>
<dbReference type="GO" id="GO:0003676">
    <property type="term" value="F:nucleic acid binding"/>
    <property type="evidence" value="ECO:0007669"/>
    <property type="project" value="InterPro"/>
</dbReference>
<dbReference type="Gene3D" id="3.30.420.10">
    <property type="entry name" value="Ribonuclease H-like superfamily/Ribonuclease H"/>
    <property type="match status" value="1"/>
</dbReference>
<feature type="domain" description="Integrase zinc-binding" evidence="2">
    <location>
        <begin position="13"/>
        <end position="70"/>
    </location>
</feature>
<evidence type="ECO:0000313" key="4">
    <source>
        <dbReference type="Proteomes" id="UP000325315"/>
    </source>
</evidence>
<dbReference type="Gene3D" id="1.10.340.70">
    <property type="match status" value="1"/>
</dbReference>